<dbReference type="Proteomes" id="UP001420932">
    <property type="component" value="Unassembled WGS sequence"/>
</dbReference>
<accession>A0AAP0Q6M0</accession>
<protein>
    <submittedName>
        <fullName evidence="2">Uncharacterized protein</fullName>
    </submittedName>
</protein>
<keyword evidence="3" id="KW-1185">Reference proteome</keyword>
<keyword evidence="1" id="KW-1133">Transmembrane helix</keyword>
<evidence type="ECO:0000313" key="2">
    <source>
        <dbReference type="EMBL" id="KAK9169642.1"/>
    </source>
</evidence>
<reference evidence="2 3" key="1">
    <citation type="submission" date="2024-01" db="EMBL/GenBank/DDBJ databases">
        <title>Genome assemblies of Stephania.</title>
        <authorList>
            <person name="Yang L."/>
        </authorList>
    </citation>
    <scope>NUCLEOTIDE SEQUENCE [LARGE SCALE GENOMIC DNA]</scope>
    <source>
        <strain evidence="2">YNDBR</strain>
        <tissue evidence="2">Leaf</tissue>
    </source>
</reference>
<organism evidence="2 3">
    <name type="scientific">Stephania yunnanensis</name>
    <dbReference type="NCBI Taxonomy" id="152371"/>
    <lineage>
        <taxon>Eukaryota</taxon>
        <taxon>Viridiplantae</taxon>
        <taxon>Streptophyta</taxon>
        <taxon>Embryophyta</taxon>
        <taxon>Tracheophyta</taxon>
        <taxon>Spermatophyta</taxon>
        <taxon>Magnoliopsida</taxon>
        <taxon>Ranunculales</taxon>
        <taxon>Menispermaceae</taxon>
        <taxon>Menispermoideae</taxon>
        <taxon>Cissampelideae</taxon>
        <taxon>Stephania</taxon>
    </lineage>
</organism>
<sequence>MYAIVRYGDAASYDRVCLAMPRLCDPDPVAPAFGGLRLLGHLSILFPLTLILVILLDFTYLGSSISCLTECRAADEQQRESSIVSYASALQQPARQTLSISTIRGLMAEAVARDKVRDPVECTDRDYDLVMHMDKDMDMLHSDQDFNVSDVGLTYIDERRQMMCSLLGGHRRAQLDTEEPSSSRRIPACDGGAQFVAEEPSPTEYDDAASYDRILLDFTYLGSSISCLTECSAADEQQRESSIVRSALTLRDWLGGPRGLRPSSAQFVGNWGHHSHVALPDWL</sequence>
<dbReference type="AlphaFoldDB" id="A0AAP0Q6M0"/>
<evidence type="ECO:0000256" key="1">
    <source>
        <dbReference type="SAM" id="Phobius"/>
    </source>
</evidence>
<comment type="caution">
    <text evidence="2">The sequence shown here is derived from an EMBL/GenBank/DDBJ whole genome shotgun (WGS) entry which is preliminary data.</text>
</comment>
<name>A0AAP0Q6M0_9MAGN</name>
<gene>
    <name evidence="2" type="ORF">Syun_001782</name>
</gene>
<keyword evidence="1" id="KW-0472">Membrane</keyword>
<keyword evidence="1" id="KW-0812">Transmembrane</keyword>
<dbReference type="EMBL" id="JBBNAF010000001">
    <property type="protein sequence ID" value="KAK9169642.1"/>
    <property type="molecule type" value="Genomic_DNA"/>
</dbReference>
<proteinExistence type="predicted"/>
<feature type="transmembrane region" description="Helical" evidence="1">
    <location>
        <begin position="38"/>
        <end position="56"/>
    </location>
</feature>
<evidence type="ECO:0000313" key="3">
    <source>
        <dbReference type="Proteomes" id="UP001420932"/>
    </source>
</evidence>